<reference evidence="5" key="2">
    <citation type="submission" date="2021-01" db="EMBL/GenBank/DDBJ databases">
        <authorList>
            <person name="Mieszkin S."/>
            <person name="Pouder E."/>
            <person name="Alain K."/>
        </authorList>
    </citation>
    <scope>NUCLEOTIDE SEQUENCE</scope>
    <source>
        <strain evidence="5">HW T2.11</strain>
    </source>
</reference>
<keyword evidence="6" id="KW-1185">Reference proteome</keyword>
<dbReference type="Pfam" id="PF07729">
    <property type="entry name" value="FCD"/>
    <property type="match status" value="1"/>
</dbReference>
<dbReference type="EMBL" id="JAESVB010000016">
    <property type="protein sequence ID" value="MCB8877682.1"/>
    <property type="molecule type" value="Genomic_DNA"/>
</dbReference>
<keyword evidence="2" id="KW-0238">DNA-binding</keyword>
<sequence length="127" mass="14618">MQRFVDLAAQQNWPEGQRVTEVELAEQVQAPGTPIRAILADHRHLLDRLREKIRTPIVIFNLDARFHEAIASVDRNPIILTVVRQQNALRRLLEVRSYSGQARVRAWEPSSLRKSAKIPPAALRPFR</sequence>
<evidence type="ECO:0000313" key="6">
    <source>
        <dbReference type="Proteomes" id="UP000708298"/>
    </source>
</evidence>
<proteinExistence type="predicted"/>
<dbReference type="InterPro" id="IPR008920">
    <property type="entry name" value="TF_FadR/GntR_C"/>
</dbReference>
<dbReference type="Proteomes" id="UP000708298">
    <property type="component" value="Unassembled WGS sequence"/>
</dbReference>
<dbReference type="Gene3D" id="1.20.120.530">
    <property type="entry name" value="GntR ligand-binding domain-like"/>
    <property type="match status" value="1"/>
</dbReference>
<evidence type="ECO:0000313" key="5">
    <source>
        <dbReference type="EMBL" id="MCB8877682.1"/>
    </source>
</evidence>
<evidence type="ECO:0000256" key="1">
    <source>
        <dbReference type="ARBA" id="ARBA00023015"/>
    </source>
</evidence>
<dbReference type="SUPFAM" id="SSF48008">
    <property type="entry name" value="GntR ligand-binding domain-like"/>
    <property type="match status" value="1"/>
</dbReference>
<reference evidence="5" key="1">
    <citation type="journal article" date="2021" name="Microorganisms">
        <title>Acidisoma silvae sp. nov. and Acidisomacellulosilytica sp. nov., Two Acidophilic Bacteria Isolated from Decaying Wood, Hydrolyzing Cellulose and Producing Poly-3-hydroxybutyrate.</title>
        <authorList>
            <person name="Mieszkin S."/>
            <person name="Pouder E."/>
            <person name="Uroz S."/>
            <person name="Simon-Colin C."/>
            <person name="Alain K."/>
        </authorList>
    </citation>
    <scope>NUCLEOTIDE SEQUENCE</scope>
    <source>
        <strain evidence="5">HW T2.11</strain>
    </source>
</reference>
<keyword evidence="3" id="KW-0804">Transcription</keyword>
<accession>A0A964E0Z4</accession>
<keyword evidence="1" id="KW-0805">Transcription regulation</keyword>
<evidence type="ECO:0000256" key="2">
    <source>
        <dbReference type="ARBA" id="ARBA00023125"/>
    </source>
</evidence>
<comment type="caution">
    <text evidence="5">The sequence shown here is derived from an EMBL/GenBank/DDBJ whole genome shotgun (WGS) entry which is preliminary data.</text>
</comment>
<evidence type="ECO:0000259" key="4">
    <source>
        <dbReference type="Pfam" id="PF07729"/>
    </source>
</evidence>
<dbReference type="AlphaFoldDB" id="A0A964E0Z4"/>
<evidence type="ECO:0000256" key="3">
    <source>
        <dbReference type="ARBA" id="ARBA00023163"/>
    </source>
</evidence>
<dbReference type="GO" id="GO:0003677">
    <property type="term" value="F:DNA binding"/>
    <property type="evidence" value="ECO:0007669"/>
    <property type="project" value="UniProtKB-KW"/>
</dbReference>
<name>A0A964E0Z4_9PROT</name>
<protein>
    <submittedName>
        <fullName evidence="5">FCD domain-containing protein</fullName>
    </submittedName>
</protein>
<feature type="domain" description="GntR C-terminal" evidence="4">
    <location>
        <begin position="22"/>
        <end position="105"/>
    </location>
</feature>
<gene>
    <name evidence="5" type="ORF">ASILVAE211_20985</name>
</gene>
<dbReference type="InterPro" id="IPR011711">
    <property type="entry name" value="GntR_C"/>
</dbReference>
<dbReference type="RefSeq" id="WP_227323331.1">
    <property type="nucleotide sequence ID" value="NZ_JAESVB010000016.1"/>
</dbReference>
<organism evidence="5 6">
    <name type="scientific">Acidisoma silvae</name>
    <dbReference type="NCBI Taxonomy" id="2802396"/>
    <lineage>
        <taxon>Bacteria</taxon>
        <taxon>Pseudomonadati</taxon>
        <taxon>Pseudomonadota</taxon>
        <taxon>Alphaproteobacteria</taxon>
        <taxon>Acetobacterales</taxon>
        <taxon>Acidocellaceae</taxon>
        <taxon>Acidisoma</taxon>
    </lineage>
</organism>